<comment type="caution">
    <text evidence="2">The sequence shown here is derived from an EMBL/GenBank/DDBJ whole genome shotgun (WGS) entry which is preliminary data.</text>
</comment>
<name>A0A0G1HGP0_9BACT</name>
<dbReference type="PANTHER" id="PTHR22916">
    <property type="entry name" value="GLYCOSYLTRANSFERASE"/>
    <property type="match status" value="1"/>
</dbReference>
<dbReference type="PANTHER" id="PTHR22916:SF64">
    <property type="entry name" value="TRANSFERASE, PUTATIVE-RELATED"/>
    <property type="match status" value="1"/>
</dbReference>
<dbReference type="InterPro" id="IPR001173">
    <property type="entry name" value="Glyco_trans_2-like"/>
</dbReference>
<evidence type="ECO:0000313" key="3">
    <source>
        <dbReference type="Proteomes" id="UP000034063"/>
    </source>
</evidence>
<dbReference type="Proteomes" id="UP000034063">
    <property type="component" value="Unassembled WGS sequence"/>
</dbReference>
<organism evidence="2 3">
    <name type="scientific">Candidatus Gottesmanbacteria bacterium GW2011_GWA2_44_17</name>
    <dbReference type="NCBI Taxonomy" id="1618444"/>
    <lineage>
        <taxon>Bacteria</taxon>
        <taxon>Candidatus Gottesmaniibacteriota</taxon>
    </lineage>
</organism>
<reference evidence="2 3" key="1">
    <citation type="journal article" date="2015" name="Nature">
        <title>rRNA introns, odd ribosomes, and small enigmatic genomes across a large radiation of phyla.</title>
        <authorList>
            <person name="Brown C.T."/>
            <person name="Hug L.A."/>
            <person name="Thomas B.C."/>
            <person name="Sharon I."/>
            <person name="Castelle C.J."/>
            <person name="Singh A."/>
            <person name="Wilkins M.J."/>
            <person name="Williams K.H."/>
            <person name="Banfield J.F."/>
        </authorList>
    </citation>
    <scope>NUCLEOTIDE SEQUENCE [LARGE SCALE GENOMIC DNA]</scope>
</reference>
<protein>
    <recommendedName>
        <fullName evidence="1">Glycosyltransferase 2-like domain-containing protein</fullName>
    </recommendedName>
</protein>
<evidence type="ECO:0000313" key="2">
    <source>
        <dbReference type="EMBL" id="KKT46476.1"/>
    </source>
</evidence>
<gene>
    <name evidence="2" type="ORF">UW37_C0023G0014</name>
</gene>
<dbReference type="Pfam" id="PF00535">
    <property type="entry name" value="Glycos_transf_2"/>
    <property type="match status" value="1"/>
</dbReference>
<feature type="domain" description="Glycosyltransferase 2-like" evidence="1">
    <location>
        <begin position="7"/>
        <end position="165"/>
    </location>
</feature>
<accession>A0A0G1HGP0</accession>
<dbReference type="SUPFAM" id="SSF53448">
    <property type="entry name" value="Nucleotide-diphospho-sugar transferases"/>
    <property type="match status" value="1"/>
</dbReference>
<dbReference type="InterPro" id="IPR029044">
    <property type="entry name" value="Nucleotide-diphossugar_trans"/>
</dbReference>
<dbReference type="AlphaFoldDB" id="A0A0G1HGP0"/>
<dbReference type="EMBL" id="LCIB01000023">
    <property type="protein sequence ID" value="KKT46476.1"/>
    <property type="molecule type" value="Genomic_DNA"/>
</dbReference>
<dbReference type="Gene3D" id="3.90.550.10">
    <property type="entry name" value="Spore Coat Polysaccharide Biosynthesis Protein SpsA, Chain A"/>
    <property type="match status" value="1"/>
</dbReference>
<evidence type="ECO:0000259" key="1">
    <source>
        <dbReference type="Pfam" id="PF00535"/>
    </source>
</evidence>
<proteinExistence type="predicted"/>
<sequence>MGEPFISIIIPALNEEHFLPTLLKSLSMQTSKNFEVIVVDGRSKDKTVEKAKSFETKLPKLSVVVADHANLPYQRNFGAQKATGEWLVFLDADNEMMPYAVDRMEVFIREEKPAFFTSWTRPDSNVLNDTIFALFGNIVLEGSILVKRPFSPGPFTAVSKEIFNRVGGYTDGLQWGEDVDFSNKVKKTGHPFSICREVLYIWSMRRLRKEGKLKFIQQGAKAAFYWILTNKALTNGYEMGGHLYGKRKKKISSSVLKKFSTKLSKLMKEVFE</sequence>